<dbReference type="EMBL" id="CP000453">
    <property type="protein sequence ID" value="ABI56559.1"/>
    <property type="molecule type" value="Genomic_DNA"/>
</dbReference>
<feature type="transmembrane region" description="Helical" evidence="1">
    <location>
        <begin position="998"/>
        <end position="1015"/>
    </location>
</feature>
<feature type="transmembrane region" description="Helical" evidence="1">
    <location>
        <begin position="949"/>
        <end position="973"/>
    </location>
</feature>
<proteinExistence type="predicted"/>
<keyword evidence="1" id="KW-0812">Transmembrane</keyword>
<dbReference type="Gene3D" id="3.30.70.1320">
    <property type="entry name" value="Multidrug efflux transporter AcrB pore domain like"/>
    <property type="match status" value="1"/>
</dbReference>
<dbReference type="Gene3D" id="1.20.1640.10">
    <property type="entry name" value="Multidrug efflux transporter AcrB transmembrane domain"/>
    <property type="match status" value="2"/>
</dbReference>
<dbReference type="eggNOG" id="COG0841">
    <property type="taxonomic scope" value="Bacteria"/>
</dbReference>
<keyword evidence="1" id="KW-0472">Membrane</keyword>
<evidence type="ECO:0000256" key="1">
    <source>
        <dbReference type="SAM" id="Phobius"/>
    </source>
</evidence>
<dbReference type="AlphaFoldDB" id="Q0A9C8"/>
<dbReference type="InterPro" id="IPR027463">
    <property type="entry name" value="AcrB_DN_DC_subdom"/>
</dbReference>
<dbReference type="SUPFAM" id="SSF82714">
    <property type="entry name" value="Multidrug efflux transporter AcrB TolC docking domain, DN and DC subdomains"/>
    <property type="match status" value="2"/>
</dbReference>
<feature type="transmembrane region" description="Helical" evidence="1">
    <location>
        <begin position="1027"/>
        <end position="1050"/>
    </location>
</feature>
<dbReference type="PRINTS" id="PR00702">
    <property type="entry name" value="ACRIFLAVINRP"/>
</dbReference>
<feature type="transmembrane region" description="Helical" evidence="1">
    <location>
        <begin position="461"/>
        <end position="484"/>
    </location>
</feature>
<dbReference type="Gene3D" id="3.30.70.1440">
    <property type="entry name" value="Multidrug efflux transporter AcrB pore domain"/>
    <property type="match status" value="1"/>
</dbReference>
<feature type="transmembrane region" description="Helical" evidence="1">
    <location>
        <begin position="433"/>
        <end position="455"/>
    </location>
</feature>
<feature type="transmembrane region" description="Helical" evidence="1">
    <location>
        <begin position="897"/>
        <end position="916"/>
    </location>
</feature>
<gene>
    <name evidence="2" type="ordered locus">Mlg_1210</name>
</gene>
<organism evidence="2 3">
    <name type="scientific">Alkalilimnicola ehrlichii (strain ATCC BAA-1101 / DSM 17681 / MLHE-1)</name>
    <dbReference type="NCBI Taxonomy" id="187272"/>
    <lineage>
        <taxon>Bacteria</taxon>
        <taxon>Pseudomonadati</taxon>
        <taxon>Pseudomonadota</taxon>
        <taxon>Gammaproteobacteria</taxon>
        <taxon>Chromatiales</taxon>
        <taxon>Ectothiorhodospiraceae</taxon>
        <taxon>Alkalilimnicola</taxon>
    </lineage>
</organism>
<dbReference type="SUPFAM" id="SSF82693">
    <property type="entry name" value="Multidrug efflux transporter AcrB pore domain, PN1, PN2, PC1 and PC2 subdomains"/>
    <property type="match status" value="2"/>
</dbReference>
<dbReference type="Pfam" id="PF00873">
    <property type="entry name" value="ACR_tran"/>
    <property type="match status" value="1"/>
</dbReference>
<accession>Q0A9C8</accession>
<dbReference type="Gene3D" id="3.30.2090.10">
    <property type="entry name" value="Multidrug efflux transporter AcrB TolC docking domain, DN and DC subdomains"/>
    <property type="match status" value="2"/>
</dbReference>
<dbReference type="PANTHER" id="PTHR32063">
    <property type="match status" value="1"/>
</dbReference>
<sequence>MIRGDRAGGLAWFSRHPVAANLVLILMVVGGLYSVTQLNTQFFPNFELDIVNVEVEWQGATAEDVADGITRPLEDELRDLDGLREMVSTSAEGIAVITLEFAEGTDMAQAVEDAKERVGRVRNLPPDSETPTINRITRYDPIARVLLTGEVQPDELRGLARSLEESLLQSGVARVQVTGLPAEEIRITTRNERLLDLGLSFDRFAGLIASQSRDLPAGEVGEADVARQLRSLEQRRSVAEFENLQLAIDGRNILLGDIARVERLPRDREVEVYFQGRPAVELLLERAEQEDALDSARILEEWVAETRPTLPPGVELQVFDESWELISERIGLLVKNGLGGLILVVGILFIFLSGRVAFWVTVGIPASFLAALTVLWLVGGSINMISLFALIMTLGIIVDDAIVVGEDGLSHYQRGESPFQASEGGARRMFPPVIASSLTTVAAFLPLMAVGGVIGNILFDIPLVVVCVILASLVEAFLVLPGHLRRSFEAMQRADGGWSGRIWRLLRRQRRQPAAEAGGRTGPPGPGPVRRRIDGAFDTFRDRYFIPAVRRAIAFRWTTIAVGIALLIGSVGLVAGGRIAFTFFPTVEGTILYGNVSFVAGTPRERTEAYLGELEQALLGAEEALGGDLLRGHLVYVGKKQSDGAGTQDRGDHYGAIMAELVSPDARTVSNREFMAAWRERVPEAAGLERLVVQERMAGPPGDDLDIRLIGPDVQRLKAASEALQDALASYTGVSAISDDLPWGQEQWVYSLTDEGRALGLDVAEIGSQLRATYLGELVQIFHERRDEVEVRVRLDEEERRGLAALSDFRVQLPEGGAVPLDSVAVLDSRRGFEALRHVDARQAVTVTADVDASVANANRILADLEARVLPELAARHGLEYRFGGRAQDQEETLADMRAGLVLALTLIYIILAWIFGSYGWPLVVMAVIPFSLVGAFLGHWLMGLDLTILSLFGLFGLTGIVVNNSIILVVFYRQLREQARMAADEALLEASRQRLRPVLLTSLTTIGGLVPLLFETSVQAQFLIPMAVSIAGGLAGATLLVLFLVPAMLSVYERAAERLQGDANRFREATDHG</sequence>
<dbReference type="Proteomes" id="UP000001962">
    <property type="component" value="Chromosome"/>
</dbReference>
<dbReference type="PANTHER" id="PTHR32063:SF33">
    <property type="entry name" value="RND SUPERFAMILY EFFLUX PUMP PERMEASE COMPONENT"/>
    <property type="match status" value="1"/>
</dbReference>
<name>Q0A9C8_ALKEH</name>
<keyword evidence="3" id="KW-1185">Reference proteome</keyword>
<dbReference type="InterPro" id="IPR001036">
    <property type="entry name" value="Acrflvin-R"/>
</dbReference>
<evidence type="ECO:0000313" key="3">
    <source>
        <dbReference type="Proteomes" id="UP000001962"/>
    </source>
</evidence>
<feature type="transmembrane region" description="Helical" evidence="1">
    <location>
        <begin position="923"/>
        <end position="943"/>
    </location>
</feature>
<dbReference type="GO" id="GO:0042910">
    <property type="term" value="F:xenobiotic transmembrane transporter activity"/>
    <property type="evidence" value="ECO:0007669"/>
    <property type="project" value="TreeGrafter"/>
</dbReference>
<dbReference type="SUPFAM" id="SSF82866">
    <property type="entry name" value="Multidrug efflux transporter AcrB transmembrane domain"/>
    <property type="match status" value="2"/>
</dbReference>
<feature type="transmembrane region" description="Helical" evidence="1">
    <location>
        <begin position="332"/>
        <end position="351"/>
    </location>
</feature>
<keyword evidence="1" id="KW-1133">Transmembrane helix</keyword>
<reference evidence="3" key="1">
    <citation type="submission" date="2006-08" db="EMBL/GenBank/DDBJ databases">
        <title>Complete sequence of Alkalilimnicola ehrilichei MLHE-1.</title>
        <authorList>
            <person name="Copeland A."/>
            <person name="Lucas S."/>
            <person name="Lapidus A."/>
            <person name="Barry K."/>
            <person name="Detter J.C."/>
            <person name="Glavina del Rio T."/>
            <person name="Hammon N."/>
            <person name="Israni S."/>
            <person name="Dalin E."/>
            <person name="Tice H."/>
            <person name="Pitluck S."/>
            <person name="Sims D."/>
            <person name="Brettin T."/>
            <person name="Bruce D."/>
            <person name="Han C."/>
            <person name="Tapia R."/>
            <person name="Gilna P."/>
            <person name="Schmutz J."/>
            <person name="Larimer F."/>
            <person name="Land M."/>
            <person name="Hauser L."/>
            <person name="Kyrpides N."/>
            <person name="Mikhailova N."/>
            <person name="Oremland R.S."/>
            <person name="Hoeft S.E."/>
            <person name="Switzer-Blum J."/>
            <person name="Kulp T."/>
            <person name="King G."/>
            <person name="Tabita R."/>
            <person name="Witte B."/>
            <person name="Santini J.M."/>
            <person name="Basu P."/>
            <person name="Hollibaugh J.T."/>
            <person name="Xie G."/>
            <person name="Stolz J.F."/>
            <person name="Richardson P."/>
        </authorList>
    </citation>
    <scope>NUCLEOTIDE SEQUENCE [LARGE SCALE GENOMIC DNA]</scope>
    <source>
        <strain evidence="3">ATCC BAA-1101 / DSM 17681 / MLHE-1</strain>
    </source>
</reference>
<dbReference type="GO" id="GO:0005886">
    <property type="term" value="C:plasma membrane"/>
    <property type="evidence" value="ECO:0007669"/>
    <property type="project" value="TreeGrafter"/>
</dbReference>
<dbReference type="HOGENOM" id="CLU_002755_1_2_6"/>
<evidence type="ECO:0000313" key="2">
    <source>
        <dbReference type="EMBL" id="ABI56559.1"/>
    </source>
</evidence>
<dbReference type="Gene3D" id="3.30.70.1430">
    <property type="entry name" value="Multidrug efflux transporter AcrB pore domain"/>
    <property type="match status" value="2"/>
</dbReference>
<dbReference type="RefSeq" id="WP_011628954.1">
    <property type="nucleotide sequence ID" value="NC_008340.1"/>
</dbReference>
<dbReference type="KEGG" id="aeh:Mlg_1210"/>
<protein>
    <submittedName>
        <fullName evidence="2">Acriflavin resistance protein</fullName>
    </submittedName>
</protein>
<feature type="transmembrane region" description="Helical" evidence="1">
    <location>
        <begin position="12"/>
        <end position="35"/>
    </location>
</feature>
<feature type="transmembrane region" description="Helical" evidence="1">
    <location>
        <begin position="553"/>
        <end position="575"/>
    </location>
</feature>